<dbReference type="Gene3D" id="3.40.50.300">
    <property type="entry name" value="P-loop containing nucleotide triphosphate hydrolases"/>
    <property type="match status" value="1"/>
</dbReference>
<comment type="caution">
    <text evidence="5">The sequence shown here is derived from an EMBL/GenBank/DDBJ whole genome shotgun (WGS) entry which is preliminary data.</text>
</comment>
<keyword evidence="1" id="KW-0547">Nucleotide-binding</keyword>
<feature type="domain" description="HTH luxR-type" evidence="4">
    <location>
        <begin position="876"/>
        <end position="941"/>
    </location>
</feature>
<dbReference type="CDD" id="cd06170">
    <property type="entry name" value="LuxR_C_like"/>
    <property type="match status" value="1"/>
</dbReference>
<dbReference type="RefSeq" id="WP_330799605.1">
    <property type="nucleotide sequence ID" value="NZ_JAZEWV010000036.1"/>
</dbReference>
<feature type="region of interest" description="Disordered" evidence="3">
    <location>
        <begin position="1"/>
        <end position="50"/>
    </location>
</feature>
<evidence type="ECO:0000256" key="3">
    <source>
        <dbReference type="SAM" id="MobiDB-lite"/>
    </source>
</evidence>
<name>A0ABU7PJ93_9ACTN</name>
<dbReference type="SUPFAM" id="SSF52540">
    <property type="entry name" value="P-loop containing nucleoside triphosphate hydrolases"/>
    <property type="match status" value="1"/>
</dbReference>
<gene>
    <name evidence="5" type="ORF">V2S66_28510</name>
</gene>
<dbReference type="Gene3D" id="1.25.40.10">
    <property type="entry name" value="Tetratricopeptide repeat domain"/>
    <property type="match status" value="1"/>
</dbReference>
<dbReference type="EMBL" id="JAZEWV010000036">
    <property type="protein sequence ID" value="MEE4545900.1"/>
    <property type="molecule type" value="Genomic_DNA"/>
</dbReference>
<sequence length="971" mass="100211">MAAGGDMPGPPAAHPGALADAYAHTDALAAAEPRGPGAPAGPGGPAAPVRRRTLVGRDDEVAALRAALRGPHGGRGRTLALVGEPGIGKSALLCALTALAGDAGLPVVSGHADGPEPLRPFKALLDLESGAAPPRAAAAVPACTDGLLVATLDDVHLLEPESIPGLLRLIQATADRPVLLALAYRERQLSLPMADALSRALSADRLDRWRLGPLSLEHARTLLGDRPDLDGLHRAGDGNPRYLGALADHGEAGAEAATAILGECAALDRGALAAVQAAAALGEPFHPDLLAEVAGPDVADAMGALDALTRADLVRPAQPAPRLALRHPVVGTVVYGAIDPGRRLALHRRAEAALARRGAPVAERAPHIARAADPDRPDHVAALVETARDCLHRAPRRAAGYLETAVALIPEDGAFWHEARVLLARARLLTGDAAESRALLDALGADLPRGPLRTLAVADTSRAALRLGHYAEAAAVARSGLAQLPRDDHGAAAVLHVALADAALDQRQYGTAERHADTATALARRCGDRTGEAHALAQVSLARLHRSDEAGARAAADGAAELLDGAGDAAVLANLQSLYQLGLTESLLGCLAEAERHLARGAALSRRSGQGQLLPALLKALGEVQLRSGHLPRALATLDEVASWAEHGGSPATLAITLALRAKALLWRGAHGDPHEVLAAAGRAAEIAGSAPTAWAVVVRCLHAEIVMLTGDPQRGGWLLLEAAGGTGLPLLTASRRPRWCDMLAEVATAGGDAAAAERWALLGEESAARLPSAGRLGFARRARMRALASRGETDEAVRSAERAAESFSGGGKRLEVCRTLLAAASLSLDAGRAERVDGWLGRAAALAEQCGAVRLAEEVVGERRRLSAPGGRGEAPDALAALSARERQIADLASTGMTSREIAGTLFLSQRTIDTHLNHIYRKLGLANRVALTRLVLDARGPAPQSRAAVRRAQGPMTSPSTGPSARAER</sequence>
<evidence type="ECO:0000313" key="6">
    <source>
        <dbReference type="Proteomes" id="UP001344658"/>
    </source>
</evidence>
<feature type="region of interest" description="Disordered" evidence="3">
    <location>
        <begin position="944"/>
        <end position="971"/>
    </location>
</feature>
<dbReference type="SMART" id="SM00421">
    <property type="entry name" value="HTH_LUXR"/>
    <property type="match status" value="1"/>
</dbReference>
<organism evidence="5 6">
    <name type="scientific">Actinacidiphila polyblastidii</name>
    <dbReference type="NCBI Taxonomy" id="3110430"/>
    <lineage>
        <taxon>Bacteria</taxon>
        <taxon>Bacillati</taxon>
        <taxon>Actinomycetota</taxon>
        <taxon>Actinomycetes</taxon>
        <taxon>Kitasatosporales</taxon>
        <taxon>Streptomycetaceae</taxon>
        <taxon>Actinacidiphila</taxon>
    </lineage>
</organism>
<dbReference type="SUPFAM" id="SSF48452">
    <property type="entry name" value="TPR-like"/>
    <property type="match status" value="3"/>
</dbReference>
<dbReference type="SUPFAM" id="SSF46894">
    <property type="entry name" value="C-terminal effector domain of the bipartite response regulators"/>
    <property type="match status" value="1"/>
</dbReference>
<proteinExistence type="predicted"/>
<reference evidence="5 6" key="1">
    <citation type="submission" date="2023-12" db="EMBL/GenBank/DDBJ databases">
        <title>Streptomyces sp. V4-01.</title>
        <authorList>
            <person name="Somphong A."/>
            <person name="Phongsopitanun W."/>
        </authorList>
    </citation>
    <scope>NUCLEOTIDE SEQUENCE [LARGE SCALE GENOMIC DNA]</scope>
    <source>
        <strain evidence="5 6">V4-01</strain>
    </source>
</reference>
<dbReference type="Pfam" id="PF00196">
    <property type="entry name" value="GerE"/>
    <property type="match status" value="1"/>
</dbReference>
<evidence type="ECO:0000256" key="1">
    <source>
        <dbReference type="ARBA" id="ARBA00022741"/>
    </source>
</evidence>
<dbReference type="Gene3D" id="1.10.10.10">
    <property type="entry name" value="Winged helix-like DNA-binding domain superfamily/Winged helix DNA-binding domain"/>
    <property type="match status" value="1"/>
</dbReference>
<dbReference type="PROSITE" id="PS50043">
    <property type="entry name" value="HTH_LUXR_2"/>
    <property type="match status" value="1"/>
</dbReference>
<keyword evidence="6" id="KW-1185">Reference proteome</keyword>
<protein>
    <submittedName>
        <fullName evidence="5">LuxR C-terminal-related transcriptional regulator</fullName>
    </submittedName>
</protein>
<evidence type="ECO:0000313" key="5">
    <source>
        <dbReference type="EMBL" id="MEE4545900.1"/>
    </source>
</evidence>
<dbReference type="InterPro" id="IPR011990">
    <property type="entry name" value="TPR-like_helical_dom_sf"/>
</dbReference>
<evidence type="ECO:0000259" key="4">
    <source>
        <dbReference type="PROSITE" id="PS50043"/>
    </source>
</evidence>
<dbReference type="PANTHER" id="PTHR16305:SF35">
    <property type="entry name" value="TRANSCRIPTIONAL ACTIVATOR DOMAIN"/>
    <property type="match status" value="1"/>
</dbReference>
<dbReference type="InterPro" id="IPR000792">
    <property type="entry name" value="Tscrpt_reg_LuxR_C"/>
</dbReference>
<dbReference type="PRINTS" id="PR00038">
    <property type="entry name" value="HTHLUXR"/>
</dbReference>
<accession>A0ABU7PJ93</accession>
<dbReference type="PANTHER" id="PTHR16305">
    <property type="entry name" value="TESTICULAR SOLUBLE ADENYLYL CYCLASE"/>
    <property type="match status" value="1"/>
</dbReference>
<dbReference type="InterPro" id="IPR027417">
    <property type="entry name" value="P-loop_NTPase"/>
</dbReference>
<dbReference type="Proteomes" id="UP001344658">
    <property type="component" value="Unassembled WGS sequence"/>
</dbReference>
<evidence type="ECO:0000256" key="2">
    <source>
        <dbReference type="ARBA" id="ARBA00022840"/>
    </source>
</evidence>
<dbReference type="InterPro" id="IPR016032">
    <property type="entry name" value="Sig_transdc_resp-reg_C-effctor"/>
</dbReference>
<dbReference type="InterPro" id="IPR036388">
    <property type="entry name" value="WH-like_DNA-bd_sf"/>
</dbReference>
<feature type="compositionally biased region" description="Low complexity" evidence="3">
    <location>
        <begin position="14"/>
        <end position="37"/>
    </location>
</feature>
<dbReference type="PROSITE" id="PS00622">
    <property type="entry name" value="HTH_LUXR_1"/>
    <property type="match status" value="1"/>
</dbReference>
<keyword evidence="2" id="KW-0067">ATP-binding</keyword>